<organism evidence="2 3">
    <name type="scientific">SAR86 cluster bacterium</name>
    <dbReference type="NCBI Taxonomy" id="2030880"/>
    <lineage>
        <taxon>Bacteria</taxon>
        <taxon>Pseudomonadati</taxon>
        <taxon>Pseudomonadota</taxon>
        <taxon>Gammaproteobacteria</taxon>
        <taxon>SAR86 cluster</taxon>
    </lineage>
</organism>
<comment type="caution">
    <text evidence="2">The sequence shown here is derived from an EMBL/GenBank/DDBJ whole genome shotgun (WGS) entry which is preliminary data.</text>
</comment>
<proteinExistence type="predicted"/>
<feature type="transmembrane region" description="Helical" evidence="1">
    <location>
        <begin position="53"/>
        <end position="69"/>
    </location>
</feature>
<dbReference type="EMBL" id="QOPD01000008">
    <property type="protein sequence ID" value="RCL37643.1"/>
    <property type="molecule type" value="Genomic_DNA"/>
</dbReference>
<keyword evidence="1" id="KW-0812">Transmembrane</keyword>
<name>A0A368BK14_9GAMM</name>
<sequence>MSNFLNETFFKFFLIICLIPSVIFIGKAFILFSPVIFWVLGYMAHKKGNKSETIMWVIFAIIALILAFVI</sequence>
<evidence type="ECO:0000256" key="1">
    <source>
        <dbReference type="SAM" id="Phobius"/>
    </source>
</evidence>
<reference evidence="2 3" key="1">
    <citation type="journal article" date="2018" name="Microbiome">
        <title>Fine metagenomic profile of the Mediterranean stratified and mixed water columns revealed by assembly and recruitment.</title>
        <authorList>
            <person name="Haro-Moreno J.M."/>
            <person name="Lopez-Perez M."/>
            <person name="De La Torre J.R."/>
            <person name="Picazo A."/>
            <person name="Camacho A."/>
            <person name="Rodriguez-Valera F."/>
        </authorList>
    </citation>
    <scope>NUCLEOTIDE SEQUENCE [LARGE SCALE GENOMIC DNA]</scope>
    <source>
        <strain evidence="2">MED-G83</strain>
    </source>
</reference>
<gene>
    <name evidence="2" type="ORF">DBW97_04585</name>
</gene>
<keyword evidence="1" id="KW-0472">Membrane</keyword>
<accession>A0A368BK14</accession>
<evidence type="ECO:0000313" key="3">
    <source>
        <dbReference type="Proteomes" id="UP000252147"/>
    </source>
</evidence>
<dbReference type="Proteomes" id="UP000252147">
    <property type="component" value="Unassembled WGS sequence"/>
</dbReference>
<dbReference type="AlphaFoldDB" id="A0A368BK14"/>
<keyword evidence="1" id="KW-1133">Transmembrane helix</keyword>
<feature type="transmembrane region" description="Helical" evidence="1">
    <location>
        <begin position="12"/>
        <end position="41"/>
    </location>
</feature>
<protein>
    <submittedName>
        <fullName evidence="2">Uncharacterized protein</fullName>
    </submittedName>
</protein>
<evidence type="ECO:0000313" key="2">
    <source>
        <dbReference type="EMBL" id="RCL37643.1"/>
    </source>
</evidence>